<sequence>MEANEAFNFPLTVQIKEKHKMIKEEHELVDKEKCVTANNAERDLVDSITTPTEAKVSPDPVSSPITVKVDEALEVISIELNIAPIASEAIYESEQVPASEKKCDSLEGEPLTTVKEIGKLKCNKQVDLVGNWGCLKIFAKMPLGLLFPNNSPELYKSSCDANSAQSSILPPRENDADIGTNI</sequence>
<gene>
    <name evidence="1" type="ORF">MA16_Dca010998</name>
</gene>
<reference evidence="1 2" key="1">
    <citation type="journal article" date="2016" name="Sci. Rep.">
        <title>The Dendrobium catenatum Lindl. genome sequence provides insights into polysaccharide synthase, floral development and adaptive evolution.</title>
        <authorList>
            <person name="Zhang G.Q."/>
            <person name="Xu Q."/>
            <person name="Bian C."/>
            <person name="Tsai W.C."/>
            <person name="Yeh C.M."/>
            <person name="Liu K.W."/>
            <person name="Yoshida K."/>
            <person name="Zhang L.S."/>
            <person name="Chang S.B."/>
            <person name="Chen F."/>
            <person name="Shi Y."/>
            <person name="Su Y.Y."/>
            <person name="Zhang Y.Q."/>
            <person name="Chen L.J."/>
            <person name="Yin Y."/>
            <person name="Lin M."/>
            <person name="Huang H."/>
            <person name="Deng H."/>
            <person name="Wang Z.W."/>
            <person name="Zhu S.L."/>
            <person name="Zhao X."/>
            <person name="Deng C."/>
            <person name="Niu S.C."/>
            <person name="Huang J."/>
            <person name="Wang M."/>
            <person name="Liu G.H."/>
            <person name="Yang H.J."/>
            <person name="Xiao X.J."/>
            <person name="Hsiao Y.Y."/>
            <person name="Wu W.L."/>
            <person name="Chen Y.Y."/>
            <person name="Mitsuda N."/>
            <person name="Ohme-Takagi M."/>
            <person name="Luo Y.B."/>
            <person name="Van de Peer Y."/>
            <person name="Liu Z.J."/>
        </authorList>
    </citation>
    <scope>NUCLEOTIDE SEQUENCE [LARGE SCALE GENOMIC DNA]</scope>
    <source>
        <tissue evidence="1">The whole plant</tissue>
    </source>
</reference>
<dbReference type="Proteomes" id="UP000233837">
    <property type="component" value="Unassembled WGS sequence"/>
</dbReference>
<dbReference type="EMBL" id="KZ502753">
    <property type="protein sequence ID" value="PKU73308.1"/>
    <property type="molecule type" value="Genomic_DNA"/>
</dbReference>
<dbReference type="AlphaFoldDB" id="A0A2I0WCD3"/>
<evidence type="ECO:0000313" key="2">
    <source>
        <dbReference type="Proteomes" id="UP000233837"/>
    </source>
</evidence>
<protein>
    <submittedName>
        <fullName evidence="1">Uncharacterized protein</fullName>
    </submittedName>
</protein>
<evidence type="ECO:0000313" key="1">
    <source>
        <dbReference type="EMBL" id="PKU73308.1"/>
    </source>
</evidence>
<organism evidence="1 2">
    <name type="scientific">Dendrobium catenatum</name>
    <dbReference type="NCBI Taxonomy" id="906689"/>
    <lineage>
        <taxon>Eukaryota</taxon>
        <taxon>Viridiplantae</taxon>
        <taxon>Streptophyta</taxon>
        <taxon>Embryophyta</taxon>
        <taxon>Tracheophyta</taxon>
        <taxon>Spermatophyta</taxon>
        <taxon>Magnoliopsida</taxon>
        <taxon>Liliopsida</taxon>
        <taxon>Asparagales</taxon>
        <taxon>Orchidaceae</taxon>
        <taxon>Epidendroideae</taxon>
        <taxon>Malaxideae</taxon>
        <taxon>Dendrobiinae</taxon>
        <taxon>Dendrobium</taxon>
    </lineage>
</organism>
<reference evidence="1 2" key="2">
    <citation type="journal article" date="2017" name="Nature">
        <title>The Apostasia genome and the evolution of orchids.</title>
        <authorList>
            <person name="Zhang G.Q."/>
            <person name="Liu K.W."/>
            <person name="Li Z."/>
            <person name="Lohaus R."/>
            <person name="Hsiao Y.Y."/>
            <person name="Niu S.C."/>
            <person name="Wang J.Y."/>
            <person name="Lin Y.C."/>
            <person name="Xu Q."/>
            <person name="Chen L.J."/>
            <person name="Yoshida K."/>
            <person name="Fujiwara S."/>
            <person name="Wang Z.W."/>
            <person name="Zhang Y.Q."/>
            <person name="Mitsuda N."/>
            <person name="Wang M."/>
            <person name="Liu G.H."/>
            <person name="Pecoraro L."/>
            <person name="Huang H.X."/>
            <person name="Xiao X.J."/>
            <person name="Lin M."/>
            <person name="Wu X.Y."/>
            <person name="Wu W.L."/>
            <person name="Chen Y.Y."/>
            <person name="Chang S.B."/>
            <person name="Sakamoto S."/>
            <person name="Ohme-Takagi M."/>
            <person name="Yagi M."/>
            <person name="Zeng S.J."/>
            <person name="Shen C.Y."/>
            <person name="Yeh C.M."/>
            <person name="Luo Y.B."/>
            <person name="Tsai W.C."/>
            <person name="Van de Peer Y."/>
            <person name="Liu Z.J."/>
        </authorList>
    </citation>
    <scope>NUCLEOTIDE SEQUENCE [LARGE SCALE GENOMIC DNA]</scope>
    <source>
        <tissue evidence="1">The whole plant</tissue>
    </source>
</reference>
<keyword evidence="2" id="KW-1185">Reference proteome</keyword>
<proteinExistence type="predicted"/>
<name>A0A2I0WCD3_9ASPA</name>
<accession>A0A2I0WCD3</accession>